<dbReference type="InterPro" id="IPR002938">
    <property type="entry name" value="FAD-bd"/>
</dbReference>
<dbReference type="SUPFAM" id="SSF51905">
    <property type="entry name" value="FAD/NAD(P)-binding domain"/>
    <property type="match status" value="1"/>
</dbReference>
<evidence type="ECO:0000313" key="5">
    <source>
        <dbReference type="Proteomes" id="UP000555552"/>
    </source>
</evidence>
<dbReference type="PRINTS" id="PR00420">
    <property type="entry name" value="RNGMNOXGNASE"/>
</dbReference>
<dbReference type="Proteomes" id="UP000555552">
    <property type="component" value="Unassembled WGS sequence"/>
</dbReference>
<dbReference type="InterPro" id="IPR036188">
    <property type="entry name" value="FAD/NAD-bd_sf"/>
</dbReference>
<protein>
    <submittedName>
        <fullName evidence="4">FAD-dependent monooxygenase</fullName>
    </submittedName>
</protein>
<name>A0A849BMB2_9ACTN</name>
<keyword evidence="5" id="KW-1185">Reference proteome</keyword>
<dbReference type="RefSeq" id="WP_171203586.1">
    <property type="nucleotide sequence ID" value="NZ_JABEMA010000196.1"/>
</dbReference>
<dbReference type="PANTHER" id="PTHR13789">
    <property type="entry name" value="MONOOXYGENASE"/>
    <property type="match status" value="1"/>
</dbReference>
<evidence type="ECO:0000256" key="1">
    <source>
        <dbReference type="ARBA" id="ARBA00023002"/>
    </source>
</evidence>
<dbReference type="AlphaFoldDB" id="A0A849BMB2"/>
<sequence length="352" mass="36223">MPLRAPSRTMVLGRRRAAEGGGQVEVVVVGAGVGGLAAARGLHRDGHAVVVLEEAPAVRASGGAVTLWPGATAVLADLDVDAERLGRRLTRMERRSPDGRPLLSLDLRAAGGAVVTVPRGHLVDALAEGATGSLVRTGARCTGLAEGAEDEDGDGGARPAVLLEGGGRAEADVVVGADGARSAVRAALHGDALRPTGATTWQLPPLPTGTALDDGDTCLLLVGRAGMLGVNPCGDGLVQVWWDVRRTPASGAGEERAGGAPHDDPEEPARLLRRLFGGWRAPEARAALALLDDPRARLTAYERGTYRVHRPWGRGRATLLGDAAHAVPPALAQGTNQALEDAAALARALRRP</sequence>
<organism evidence="4 5">
    <name type="scientific">Pseudokineococcus marinus</name>
    <dbReference type="NCBI Taxonomy" id="351215"/>
    <lineage>
        <taxon>Bacteria</taxon>
        <taxon>Bacillati</taxon>
        <taxon>Actinomycetota</taxon>
        <taxon>Actinomycetes</taxon>
        <taxon>Kineosporiales</taxon>
        <taxon>Kineosporiaceae</taxon>
        <taxon>Pseudokineococcus</taxon>
    </lineage>
</organism>
<keyword evidence="2 4" id="KW-0503">Monooxygenase</keyword>
<dbReference type="EMBL" id="JABEMA010000196">
    <property type="protein sequence ID" value="NNH23791.1"/>
    <property type="molecule type" value="Genomic_DNA"/>
</dbReference>
<proteinExistence type="predicted"/>
<dbReference type="PANTHER" id="PTHR13789:SF309">
    <property type="entry name" value="PUTATIVE (AFU_ORTHOLOGUE AFUA_6G14510)-RELATED"/>
    <property type="match status" value="1"/>
</dbReference>
<dbReference type="GO" id="GO:0071949">
    <property type="term" value="F:FAD binding"/>
    <property type="evidence" value="ECO:0007669"/>
    <property type="project" value="InterPro"/>
</dbReference>
<feature type="non-terminal residue" evidence="4">
    <location>
        <position position="352"/>
    </location>
</feature>
<reference evidence="4 5" key="1">
    <citation type="submission" date="2020-05" db="EMBL/GenBank/DDBJ databases">
        <title>MicrobeNet Type strains.</title>
        <authorList>
            <person name="Nicholson A.C."/>
        </authorList>
    </citation>
    <scope>NUCLEOTIDE SEQUENCE [LARGE SCALE GENOMIC DNA]</scope>
    <source>
        <strain evidence="4 5">JCM 14547</strain>
    </source>
</reference>
<gene>
    <name evidence="4" type="ORF">HLB09_11950</name>
</gene>
<evidence type="ECO:0000256" key="2">
    <source>
        <dbReference type="ARBA" id="ARBA00023033"/>
    </source>
</evidence>
<keyword evidence="1" id="KW-0560">Oxidoreductase</keyword>
<dbReference type="GO" id="GO:0004497">
    <property type="term" value="F:monooxygenase activity"/>
    <property type="evidence" value="ECO:0007669"/>
    <property type="project" value="UniProtKB-KW"/>
</dbReference>
<evidence type="ECO:0000313" key="4">
    <source>
        <dbReference type="EMBL" id="NNH23791.1"/>
    </source>
</evidence>
<comment type="caution">
    <text evidence="4">The sequence shown here is derived from an EMBL/GenBank/DDBJ whole genome shotgun (WGS) entry which is preliminary data.</text>
</comment>
<dbReference type="Gene3D" id="3.50.50.60">
    <property type="entry name" value="FAD/NAD(P)-binding domain"/>
    <property type="match status" value="1"/>
</dbReference>
<dbReference type="InterPro" id="IPR050493">
    <property type="entry name" value="FAD-dep_Monooxygenase_BioMet"/>
</dbReference>
<feature type="domain" description="FAD-binding" evidence="3">
    <location>
        <begin position="24"/>
        <end position="349"/>
    </location>
</feature>
<evidence type="ECO:0000259" key="3">
    <source>
        <dbReference type="Pfam" id="PF01494"/>
    </source>
</evidence>
<dbReference type="Pfam" id="PF01494">
    <property type="entry name" value="FAD_binding_3"/>
    <property type="match status" value="1"/>
</dbReference>
<accession>A0A849BMB2</accession>